<comment type="caution">
    <text evidence="1">The sequence shown here is derived from an EMBL/GenBank/DDBJ whole genome shotgun (WGS) entry which is preliminary data.</text>
</comment>
<dbReference type="Proteomes" id="UP001163823">
    <property type="component" value="Chromosome 1"/>
</dbReference>
<dbReference type="KEGG" id="qsa:O6P43_001493"/>
<dbReference type="SUPFAM" id="SSF52058">
    <property type="entry name" value="L domain-like"/>
    <property type="match status" value="1"/>
</dbReference>
<reference evidence="1 2" key="1">
    <citation type="journal article" date="2023" name="Science">
        <title>Elucidation of the pathway for biosynthesis of saponin adjuvants from the soapbark tree.</title>
        <authorList>
            <person name="Reed J."/>
            <person name="Orme A."/>
            <person name="El-Demerdash A."/>
            <person name="Owen C."/>
            <person name="Martin L.B.B."/>
            <person name="Misra R.C."/>
            <person name="Kikuchi S."/>
            <person name="Rejzek M."/>
            <person name="Martin A.C."/>
            <person name="Harkess A."/>
            <person name="Leebens-Mack J."/>
            <person name="Louveau T."/>
            <person name="Stephenson M.J."/>
            <person name="Osbourn A."/>
        </authorList>
    </citation>
    <scope>NUCLEOTIDE SEQUENCE [LARGE SCALE GENOMIC DNA]</scope>
    <source>
        <strain evidence="1">S10</strain>
    </source>
</reference>
<gene>
    <name evidence="1" type="ORF">O6P43_001493</name>
</gene>
<proteinExistence type="predicted"/>
<accession>A0AAD7VNP9</accession>
<dbReference type="AlphaFoldDB" id="A0AAD7VNP9"/>
<dbReference type="InterPro" id="IPR032675">
    <property type="entry name" value="LRR_dom_sf"/>
</dbReference>
<evidence type="ECO:0000313" key="2">
    <source>
        <dbReference type="Proteomes" id="UP001163823"/>
    </source>
</evidence>
<name>A0AAD7VNP9_QUISA</name>
<sequence length="151" mass="17153">MHNLFPSLQKLDLIHCLLLESFPKGGLPSKLNFLAIHNCTRLIASRMDWGFNRLYSVEYFSISGVNENFESFPEEGLLPTSLCTFVLSKCWNLKSIHYKGLLHLTDAKRRRMALYDGQPECLASGGGFHLISISGTFNFGISKELEHEEKQ</sequence>
<dbReference type="Gene3D" id="3.80.10.10">
    <property type="entry name" value="Ribonuclease Inhibitor"/>
    <property type="match status" value="1"/>
</dbReference>
<keyword evidence="2" id="KW-1185">Reference proteome</keyword>
<evidence type="ECO:0000313" key="1">
    <source>
        <dbReference type="EMBL" id="KAJ7982360.1"/>
    </source>
</evidence>
<dbReference type="EMBL" id="JARAOO010000001">
    <property type="protein sequence ID" value="KAJ7982360.1"/>
    <property type="molecule type" value="Genomic_DNA"/>
</dbReference>
<organism evidence="1 2">
    <name type="scientific">Quillaja saponaria</name>
    <name type="common">Soap bark tree</name>
    <dbReference type="NCBI Taxonomy" id="32244"/>
    <lineage>
        <taxon>Eukaryota</taxon>
        <taxon>Viridiplantae</taxon>
        <taxon>Streptophyta</taxon>
        <taxon>Embryophyta</taxon>
        <taxon>Tracheophyta</taxon>
        <taxon>Spermatophyta</taxon>
        <taxon>Magnoliopsida</taxon>
        <taxon>eudicotyledons</taxon>
        <taxon>Gunneridae</taxon>
        <taxon>Pentapetalae</taxon>
        <taxon>rosids</taxon>
        <taxon>fabids</taxon>
        <taxon>Fabales</taxon>
        <taxon>Quillajaceae</taxon>
        <taxon>Quillaja</taxon>
    </lineage>
</organism>
<protein>
    <submittedName>
        <fullName evidence="1">NBS-LRR disease resistance-like protein</fullName>
    </submittedName>
</protein>